<proteinExistence type="predicted"/>
<dbReference type="Proteomes" id="UP000561459">
    <property type="component" value="Unassembled WGS sequence"/>
</dbReference>
<gene>
    <name evidence="1" type="ORF">GGR39_000864</name>
</gene>
<evidence type="ECO:0000313" key="2">
    <source>
        <dbReference type="Proteomes" id="UP000561459"/>
    </source>
</evidence>
<name>A0A7W6FXC7_9SPHN</name>
<reference evidence="1 2" key="1">
    <citation type="submission" date="2020-08" db="EMBL/GenBank/DDBJ databases">
        <title>Genomic Encyclopedia of Type Strains, Phase IV (KMG-IV): sequencing the most valuable type-strain genomes for metagenomic binning, comparative biology and taxonomic classification.</title>
        <authorList>
            <person name="Goeker M."/>
        </authorList>
    </citation>
    <scope>NUCLEOTIDE SEQUENCE [LARGE SCALE GENOMIC DNA]</scope>
    <source>
        <strain evidence="1 2">DSM 27568</strain>
    </source>
</reference>
<dbReference type="EMBL" id="JACIDY010000002">
    <property type="protein sequence ID" value="MBB3939224.1"/>
    <property type="molecule type" value="Genomic_DNA"/>
</dbReference>
<comment type="caution">
    <text evidence="1">The sequence shown here is derived from an EMBL/GenBank/DDBJ whole genome shotgun (WGS) entry which is preliminary data.</text>
</comment>
<organism evidence="1 2">
    <name type="scientific">Novosphingobium fluoreni</name>
    <dbReference type="NCBI Taxonomy" id="1391222"/>
    <lineage>
        <taxon>Bacteria</taxon>
        <taxon>Pseudomonadati</taxon>
        <taxon>Pseudomonadota</taxon>
        <taxon>Alphaproteobacteria</taxon>
        <taxon>Sphingomonadales</taxon>
        <taxon>Sphingomonadaceae</taxon>
        <taxon>Novosphingobium</taxon>
    </lineage>
</organism>
<keyword evidence="2" id="KW-1185">Reference proteome</keyword>
<dbReference type="AlphaFoldDB" id="A0A7W6FXC7"/>
<sequence length="64" mass="7498">MADRSGDCRQFRFQQPQQTIQCGRLMAHGVKAPWKKRETAQLFDDPAHRPAFDAYDQGVRRCFE</sequence>
<protein>
    <submittedName>
        <fullName evidence="1">Uncharacterized protein</fullName>
    </submittedName>
</protein>
<accession>A0A7W6FXC7</accession>
<dbReference type="RefSeq" id="WP_183616046.1">
    <property type="nucleotide sequence ID" value="NZ_JACIDY010000002.1"/>
</dbReference>
<evidence type="ECO:0000313" key="1">
    <source>
        <dbReference type="EMBL" id="MBB3939224.1"/>
    </source>
</evidence>